<dbReference type="AlphaFoldDB" id="A0A7J0EBR6"/>
<reference evidence="1 2" key="1">
    <citation type="submission" date="2019-07" db="EMBL/GenBank/DDBJ databases">
        <title>De Novo Assembly of kiwifruit Actinidia rufa.</title>
        <authorList>
            <person name="Sugita-Konishi S."/>
            <person name="Sato K."/>
            <person name="Mori E."/>
            <person name="Abe Y."/>
            <person name="Kisaki G."/>
            <person name="Hamano K."/>
            <person name="Suezawa K."/>
            <person name="Otani M."/>
            <person name="Fukuda T."/>
            <person name="Manabe T."/>
            <person name="Gomi K."/>
            <person name="Tabuchi M."/>
            <person name="Akimitsu K."/>
            <person name="Kataoka I."/>
        </authorList>
    </citation>
    <scope>NUCLEOTIDE SEQUENCE [LARGE SCALE GENOMIC DNA]</scope>
    <source>
        <strain evidence="2">cv. Fuchu</strain>
    </source>
</reference>
<organism evidence="1 2">
    <name type="scientific">Actinidia rufa</name>
    <dbReference type="NCBI Taxonomy" id="165716"/>
    <lineage>
        <taxon>Eukaryota</taxon>
        <taxon>Viridiplantae</taxon>
        <taxon>Streptophyta</taxon>
        <taxon>Embryophyta</taxon>
        <taxon>Tracheophyta</taxon>
        <taxon>Spermatophyta</taxon>
        <taxon>Magnoliopsida</taxon>
        <taxon>eudicotyledons</taxon>
        <taxon>Gunneridae</taxon>
        <taxon>Pentapetalae</taxon>
        <taxon>asterids</taxon>
        <taxon>Ericales</taxon>
        <taxon>Actinidiaceae</taxon>
        <taxon>Actinidia</taxon>
    </lineage>
</organism>
<protein>
    <submittedName>
        <fullName evidence="1">HXXXD-type acyl-transferase family protein</fullName>
    </submittedName>
</protein>
<dbReference type="Proteomes" id="UP000585474">
    <property type="component" value="Unassembled WGS sequence"/>
</dbReference>
<proteinExistence type="predicted"/>
<gene>
    <name evidence="1" type="ORF">Acr_03g0006820</name>
</gene>
<accession>A0A7J0EBR6</accession>
<sequence>MDLAMKLHYLRGIYYFNSPGNAWANHHGHKGAHVHLVQPLLHHQWSAPSGRVGPALHQVQ</sequence>
<keyword evidence="2" id="KW-1185">Reference proteome</keyword>
<dbReference type="EMBL" id="BJWL01000003">
    <property type="protein sequence ID" value="GFY83908.1"/>
    <property type="molecule type" value="Genomic_DNA"/>
</dbReference>
<dbReference type="GO" id="GO:0016740">
    <property type="term" value="F:transferase activity"/>
    <property type="evidence" value="ECO:0007669"/>
    <property type="project" value="UniProtKB-KW"/>
</dbReference>
<comment type="caution">
    <text evidence="1">The sequence shown here is derived from an EMBL/GenBank/DDBJ whole genome shotgun (WGS) entry which is preliminary data.</text>
</comment>
<evidence type="ECO:0000313" key="2">
    <source>
        <dbReference type="Proteomes" id="UP000585474"/>
    </source>
</evidence>
<keyword evidence="1" id="KW-0808">Transferase</keyword>
<name>A0A7J0EBR6_9ERIC</name>
<evidence type="ECO:0000313" key="1">
    <source>
        <dbReference type="EMBL" id="GFY83908.1"/>
    </source>
</evidence>